<dbReference type="Proteomes" id="UP000091969">
    <property type="component" value="Unassembled WGS sequence"/>
</dbReference>
<evidence type="ECO:0000256" key="1">
    <source>
        <dbReference type="ARBA" id="ARBA00004418"/>
    </source>
</evidence>
<keyword evidence="6" id="KW-0282">Flagellum</keyword>
<dbReference type="PANTHER" id="PTHR36307:SF1">
    <property type="entry name" value="FLAGELLA BASAL BODY P-RING FORMATION PROTEIN FLGA"/>
    <property type="match status" value="1"/>
</dbReference>
<evidence type="ECO:0000256" key="3">
    <source>
        <dbReference type="ARBA" id="ARBA00022764"/>
    </source>
</evidence>
<dbReference type="PANTHER" id="PTHR36307">
    <property type="entry name" value="FLAGELLA BASAL BODY P-RING FORMATION PROTEIN FLGA"/>
    <property type="match status" value="1"/>
</dbReference>
<keyword evidence="3" id="KW-0574">Periplasm</keyword>
<keyword evidence="2 4" id="KW-0732">Signal</keyword>
<sequence length="258" mass="27538">MFCSASSSTPRWRQTVSAGLAAAALLWGAGVAQAQSTPPAAAELGSAPWRAQIGQWLNGEVGQQLRKGALPVPLRADIEVGTLDSRLRLAPCQRVEPHLPPGTRLWGRSRIGLRCTEGPVPWNVFLPIYVRVWGPGWVLRRPVAPGETLTAEHAEPTEVEWTAHRDSVLVAPKDWVGLEAARGLAAGQVLRTGLVRAPHAFGMGSVVRVRVEGQGFTLTATAEALGDGRVGESVRVRLANRRVLTGTVVDAQTVSVPL</sequence>
<protein>
    <submittedName>
        <fullName evidence="6">Flagella basal body P-ring formation protein FlgA</fullName>
    </submittedName>
</protein>
<keyword evidence="6" id="KW-0966">Cell projection</keyword>
<evidence type="ECO:0000256" key="4">
    <source>
        <dbReference type="SAM" id="SignalP"/>
    </source>
</evidence>
<dbReference type="Gene3D" id="2.30.30.760">
    <property type="match status" value="1"/>
</dbReference>
<dbReference type="SMART" id="SM00858">
    <property type="entry name" value="SAF"/>
    <property type="match status" value="1"/>
</dbReference>
<dbReference type="EMBL" id="LZDH01000056">
    <property type="protein sequence ID" value="OBS30201.1"/>
    <property type="molecule type" value="Genomic_DNA"/>
</dbReference>
<dbReference type="AlphaFoldDB" id="A0A1A6DU48"/>
<accession>A0A1A6DU48</accession>
<feature type="signal peptide" evidence="4">
    <location>
        <begin position="1"/>
        <end position="34"/>
    </location>
</feature>
<evidence type="ECO:0000313" key="6">
    <source>
        <dbReference type="EMBL" id="OBS30201.1"/>
    </source>
</evidence>
<proteinExistence type="predicted"/>
<name>A0A1A6DU48_9BURK</name>
<dbReference type="InterPro" id="IPR013974">
    <property type="entry name" value="SAF"/>
</dbReference>
<dbReference type="Pfam" id="PF13144">
    <property type="entry name" value="ChapFlgA"/>
    <property type="match status" value="1"/>
</dbReference>
<gene>
    <name evidence="6" type="ORF">A9O67_03850</name>
</gene>
<keyword evidence="6" id="KW-0969">Cilium</keyword>
<keyword evidence="7" id="KW-1185">Reference proteome</keyword>
<evidence type="ECO:0000313" key="7">
    <source>
        <dbReference type="Proteomes" id="UP000091969"/>
    </source>
</evidence>
<dbReference type="Pfam" id="PF17656">
    <property type="entry name" value="ChapFlgA_N"/>
    <property type="match status" value="1"/>
</dbReference>
<feature type="domain" description="SAF" evidence="5">
    <location>
        <begin position="134"/>
        <end position="196"/>
    </location>
</feature>
<dbReference type="InterPro" id="IPR017585">
    <property type="entry name" value="SAF_FlgA"/>
</dbReference>
<dbReference type="GO" id="GO:0044780">
    <property type="term" value="P:bacterial-type flagellum assembly"/>
    <property type="evidence" value="ECO:0007669"/>
    <property type="project" value="InterPro"/>
</dbReference>
<dbReference type="NCBIfam" id="TIGR03170">
    <property type="entry name" value="flgA_cterm"/>
    <property type="match status" value="1"/>
</dbReference>
<organism evidence="6 7">
    <name type="scientific">Tepidimonas fonticaldi</name>
    <dbReference type="NCBI Taxonomy" id="1101373"/>
    <lineage>
        <taxon>Bacteria</taxon>
        <taxon>Pseudomonadati</taxon>
        <taxon>Pseudomonadota</taxon>
        <taxon>Betaproteobacteria</taxon>
        <taxon>Burkholderiales</taxon>
        <taxon>Tepidimonas</taxon>
    </lineage>
</organism>
<dbReference type="InterPro" id="IPR039246">
    <property type="entry name" value="Flagellar_FlgA"/>
</dbReference>
<evidence type="ECO:0000256" key="2">
    <source>
        <dbReference type="ARBA" id="ARBA00022729"/>
    </source>
</evidence>
<dbReference type="STRING" id="1101373.A9O67_03850"/>
<evidence type="ECO:0000259" key="5">
    <source>
        <dbReference type="SMART" id="SM00858"/>
    </source>
</evidence>
<feature type="chain" id="PRO_5008343765" evidence="4">
    <location>
        <begin position="35"/>
        <end position="258"/>
    </location>
</feature>
<dbReference type="CDD" id="cd11614">
    <property type="entry name" value="SAF_CpaB_FlgA_like"/>
    <property type="match status" value="1"/>
</dbReference>
<dbReference type="Gene3D" id="3.90.1210.10">
    <property type="entry name" value="Antifreeze-like/N-acetylneuraminic acid synthase C-terminal domain"/>
    <property type="match status" value="1"/>
</dbReference>
<dbReference type="InterPro" id="IPR041231">
    <property type="entry name" value="FlgA_N"/>
</dbReference>
<comment type="caution">
    <text evidence="6">The sequence shown here is derived from an EMBL/GenBank/DDBJ whole genome shotgun (WGS) entry which is preliminary data.</text>
</comment>
<reference evidence="6 7" key="1">
    <citation type="submission" date="2016-06" db="EMBL/GenBank/DDBJ databases">
        <title>Genome sequence of Tepidimonas fonticaldi PL17.</title>
        <authorList>
            <person name="Pinnaka A.K."/>
        </authorList>
    </citation>
    <scope>NUCLEOTIDE SEQUENCE [LARGE SCALE GENOMIC DNA]</scope>
    <source>
        <strain evidence="6 7">PL17</strain>
    </source>
</reference>
<dbReference type="GO" id="GO:0042597">
    <property type="term" value="C:periplasmic space"/>
    <property type="evidence" value="ECO:0007669"/>
    <property type="project" value="UniProtKB-SubCell"/>
</dbReference>
<comment type="subcellular location">
    <subcellularLocation>
        <location evidence="1">Periplasm</location>
    </subcellularLocation>
</comment>